<evidence type="ECO:0000313" key="2">
    <source>
        <dbReference type="Proteomes" id="UP001157502"/>
    </source>
</evidence>
<evidence type="ECO:0000313" key="1">
    <source>
        <dbReference type="EMBL" id="KAJ8000738.1"/>
    </source>
</evidence>
<accession>A0ACC2GAT9</accession>
<comment type="caution">
    <text evidence="1">The sequence shown here is derived from an EMBL/GenBank/DDBJ whole genome shotgun (WGS) entry which is preliminary data.</text>
</comment>
<gene>
    <name evidence="1" type="ORF">DPEC_G00183460</name>
</gene>
<dbReference type="EMBL" id="CM055742">
    <property type="protein sequence ID" value="KAJ8000738.1"/>
    <property type="molecule type" value="Genomic_DNA"/>
</dbReference>
<reference evidence="1" key="1">
    <citation type="submission" date="2021-05" db="EMBL/GenBank/DDBJ databases">
        <authorList>
            <person name="Pan Q."/>
            <person name="Jouanno E."/>
            <person name="Zahm M."/>
            <person name="Klopp C."/>
            <person name="Cabau C."/>
            <person name="Louis A."/>
            <person name="Berthelot C."/>
            <person name="Parey E."/>
            <person name="Roest Crollius H."/>
            <person name="Montfort J."/>
            <person name="Robinson-Rechavi M."/>
            <person name="Bouchez O."/>
            <person name="Lampietro C."/>
            <person name="Lopez Roques C."/>
            <person name="Donnadieu C."/>
            <person name="Postlethwait J."/>
            <person name="Bobe J."/>
            <person name="Dillon D."/>
            <person name="Chandos A."/>
            <person name="von Hippel F."/>
            <person name="Guiguen Y."/>
        </authorList>
    </citation>
    <scope>NUCLEOTIDE SEQUENCE</scope>
    <source>
        <strain evidence="1">YG-Jan2019</strain>
    </source>
</reference>
<keyword evidence="2" id="KW-1185">Reference proteome</keyword>
<protein>
    <submittedName>
        <fullName evidence="1">Uncharacterized protein</fullName>
    </submittedName>
</protein>
<name>A0ACC2GAT9_DALPE</name>
<sequence>MSEEAQLDVRGSDAQSSSQAPRDPESTRAPESTNRSTAKTPNDTYNDDDTATVVPDDDDDSSSGGLLAAPSSSVSGVSGATIGVNVVSHSAQGAERGSMQFGTRPPSAEPGFMGTWQKQSTDQTNLLFRMTQQR</sequence>
<proteinExistence type="predicted"/>
<organism evidence="1 2">
    <name type="scientific">Dallia pectoralis</name>
    <name type="common">Alaska blackfish</name>
    <dbReference type="NCBI Taxonomy" id="75939"/>
    <lineage>
        <taxon>Eukaryota</taxon>
        <taxon>Metazoa</taxon>
        <taxon>Chordata</taxon>
        <taxon>Craniata</taxon>
        <taxon>Vertebrata</taxon>
        <taxon>Euteleostomi</taxon>
        <taxon>Actinopterygii</taxon>
        <taxon>Neopterygii</taxon>
        <taxon>Teleostei</taxon>
        <taxon>Protacanthopterygii</taxon>
        <taxon>Esociformes</taxon>
        <taxon>Umbridae</taxon>
        <taxon>Dallia</taxon>
    </lineage>
</organism>
<dbReference type="Proteomes" id="UP001157502">
    <property type="component" value="Chromosome 15"/>
</dbReference>